<gene>
    <name evidence="2" type="ORF">SE16_07920</name>
</gene>
<dbReference type="AlphaFoldDB" id="A0A0P6YAC3"/>
<comment type="caution">
    <text evidence="2">The sequence shown here is derived from an EMBL/GenBank/DDBJ whole genome shotgun (WGS) entry which is preliminary data.</text>
</comment>
<dbReference type="RefSeq" id="WP_060687441.1">
    <property type="nucleotide sequence ID" value="NZ_LGKN01000004.1"/>
</dbReference>
<dbReference type="EMBL" id="LGKN01000004">
    <property type="protein sequence ID" value="KPL88647.1"/>
    <property type="molecule type" value="Genomic_DNA"/>
</dbReference>
<keyword evidence="1" id="KW-1133">Transmembrane helix</keyword>
<organism evidence="2 3">
    <name type="scientific">Ardenticatena maritima</name>
    <dbReference type="NCBI Taxonomy" id="872965"/>
    <lineage>
        <taxon>Bacteria</taxon>
        <taxon>Bacillati</taxon>
        <taxon>Chloroflexota</taxon>
        <taxon>Ardenticatenia</taxon>
        <taxon>Ardenticatenales</taxon>
        <taxon>Ardenticatenaceae</taxon>
        <taxon>Ardenticatena</taxon>
    </lineage>
</organism>
<accession>A0A0P6YAC3</accession>
<name>A0A0P6YAC3_9CHLR</name>
<evidence type="ECO:0000313" key="3">
    <source>
        <dbReference type="Proteomes" id="UP000050502"/>
    </source>
</evidence>
<keyword evidence="1" id="KW-0812">Transmembrane</keyword>
<proteinExistence type="predicted"/>
<evidence type="ECO:0000256" key="1">
    <source>
        <dbReference type="SAM" id="Phobius"/>
    </source>
</evidence>
<protein>
    <submittedName>
        <fullName evidence="2">Uncharacterized protein</fullName>
    </submittedName>
</protein>
<evidence type="ECO:0000313" key="2">
    <source>
        <dbReference type="EMBL" id="KPL88647.1"/>
    </source>
</evidence>
<feature type="transmembrane region" description="Helical" evidence="1">
    <location>
        <begin position="69"/>
        <end position="87"/>
    </location>
</feature>
<dbReference type="Proteomes" id="UP000050502">
    <property type="component" value="Unassembled WGS sequence"/>
</dbReference>
<feature type="transmembrane region" description="Helical" evidence="1">
    <location>
        <begin position="94"/>
        <end position="112"/>
    </location>
</feature>
<reference evidence="2 3" key="1">
    <citation type="submission" date="2015-07" db="EMBL/GenBank/DDBJ databases">
        <title>Whole genome sequence of Ardenticatena maritima DSM 23922.</title>
        <authorList>
            <person name="Hemp J."/>
            <person name="Ward L.M."/>
            <person name="Pace L.A."/>
            <person name="Fischer W.W."/>
        </authorList>
    </citation>
    <scope>NUCLEOTIDE SEQUENCE [LARGE SCALE GENOMIC DNA]</scope>
    <source>
        <strain evidence="2 3">110S</strain>
    </source>
</reference>
<feature type="transmembrane region" description="Helical" evidence="1">
    <location>
        <begin position="254"/>
        <end position="273"/>
    </location>
</feature>
<sequence>MRAARRSDLTTWLWQRAVPTAALALLVVGEIARACLPQRPDSDATALAEFTQQAAGWRVLGLLDVREQFWYALAGGVLALWLADWLLRGGWRRGWRAVAAVGLLCWLGAWGLDLTAGWHGRFFLAPETAVRLPRGEHLLVFERFLTPPAPDGAGRALHMRVRWDGEAVDVREQAPLCRDGWRIRPRWYGAVVWLGDEPLFFGGDGVQRVRLADGRPADVRVDVETLRVEVLAEGEAPAPRAAWYAVVDADYAPAWWLAWLGWGMVALALLGWCMRRWELLSRRASAIMRLAFQKQESQP</sequence>
<keyword evidence="1" id="KW-0472">Membrane</keyword>